<name>A0A5P8P396_9BACT</name>
<evidence type="ECO:0000313" key="6">
    <source>
        <dbReference type="EMBL" id="QFR50218.1"/>
    </source>
</evidence>
<evidence type="ECO:0000256" key="1">
    <source>
        <dbReference type="ARBA" id="ARBA00011900"/>
    </source>
</evidence>
<evidence type="ECO:0000256" key="5">
    <source>
        <dbReference type="ARBA" id="ARBA00047942"/>
    </source>
</evidence>
<evidence type="ECO:0000256" key="2">
    <source>
        <dbReference type="ARBA" id="ARBA00022603"/>
    </source>
</evidence>
<evidence type="ECO:0000313" key="7">
    <source>
        <dbReference type="Proteomes" id="UP000326944"/>
    </source>
</evidence>
<dbReference type="EMBL" id="CP043617">
    <property type="protein sequence ID" value="QFR50218.1"/>
    <property type="molecule type" value="Genomic_DNA"/>
</dbReference>
<dbReference type="PROSITE" id="PS00092">
    <property type="entry name" value="N6_MTASE"/>
    <property type="match status" value="1"/>
</dbReference>
<keyword evidence="3 6" id="KW-0808">Transferase</keyword>
<gene>
    <name evidence="6" type="ORF">FJR48_10945</name>
</gene>
<dbReference type="GO" id="GO:0003676">
    <property type="term" value="F:nucleic acid binding"/>
    <property type="evidence" value="ECO:0007669"/>
    <property type="project" value="InterPro"/>
</dbReference>
<dbReference type="RefSeq" id="WP_152308166.1">
    <property type="nucleotide sequence ID" value="NZ_CP043617.1"/>
</dbReference>
<dbReference type="AlphaFoldDB" id="A0A5P8P396"/>
<dbReference type="SUPFAM" id="SSF53335">
    <property type="entry name" value="S-adenosyl-L-methionine-dependent methyltransferases"/>
    <property type="match status" value="1"/>
</dbReference>
<dbReference type="GO" id="GO:0032259">
    <property type="term" value="P:methylation"/>
    <property type="evidence" value="ECO:0007669"/>
    <property type="project" value="UniProtKB-KW"/>
</dbReference>
<dbReference type="Pfam" id="PF02086">
    <property type="entry name" value="MethyltransfD12"/>
    <property type="match status" value="1"/>
</dbReference>
<dbReference type="InterPro" id="IPR012327">
    <property type="entry name" value="MeTrfase_D12"/>
</dbReference>
<dbReference type="InterPro" id="IPR002052">
    <property type="entry name" value="DNA_methylase_N6_adenine_CS"/>
</dbReference>
<sequence>MYKISQRRYLGNKNSILPFIDEIIQSEVGEFDSLCDIFSGTGVVGEYFNAKDKKIISNDLLYQNFISLNAFLNDEDYDEKKVLNYIAEFNASTPTKANYFSKNFGGRYFSDEVAKKIGFIRQEIKKLYISDAINLKEKHILITSLNYAIDRIANTVGHYDAYIKKEIREQSFEMKMLDIDNEKNALNEVHNTDANMLIRDIECDVLYMDPPYNSRQYCDAYHLLENLSLWQKPEVFGVAKKFDRSKIKSEYSKRSAAESFDDLVVNAKCKYMLLSYNNMAKRGNDRSNAKISDEDIIKSMSKRGEVKVYEKDYKAFTTGKSEHADNKERVFFVKVIK</sequence>
<proteinExistence type="predicted"/>
<dbReference type="GO" id="GO:0009007">
    <property type="term" value="F:site-specific DNA-methyltransferase (adenine-specific) activity"/>
    <property type="evidence" value="ECO:0007669"/>
    <property type="project" value="UniProtKB-EC"/>
</dbReference>
<dbReference type="PRINTS" id="PR00505">
    <property type="entry name" value="D12N6MTFRASE"/>
</dbReference>
<reference evidence="6 7" key="1">
    <citation type="submission" date="2019-09" db="EMBL/GenBank/DDBJ databases">
        <title>Sulfurimonas gotlandica sp. nov., a chemoautotrophic and psychrotolerant epsilonproteobacterium isolated from a pelagic redoxcline, and an emended description of the genus Sulfurimonas.</title>
        <authorList>
            <person name="Wang S."/>
            <person name="Jiang L."/>
            <person name="Shao S."/>
        </authorList>
    </citation>
    <scope>NUCLEOTIDE SEQUENCE [LARGE SCALE GENOMIC DNA]</scope>
    <source>
        <strain evidence="6 7">GYSZ_1</strain>
    </source>
</reference>
<organism evidence="6 7">
    <name type="scientific">Sulfurimonas lithotrophica</name>
    <dbReference type="NCBI Taxonomy" id="2590022"/>
    <lineage>
        <taxon>Bacteria</taxon>
        <taxon>Pseudomonadati</taxon>
        <taxon>Campylobacterota</taxon>
        <taxon>Epsilonproteobacteria</taxon>
        <taxon>Campylobacterales</taxon>
        <taxon>Sulfurimonadaceae</taxon>
        <taxon>Sulfurimonas</taxon>
    </lineage>
</organism>
<accession>A0A5P8P396</accession>
<dbReference type="OrthoDB" id="9805629at2"/>
<dbReference type="EC" id="2.1.1.72" evidence="1"/>
<keyword evidence="4" id="KW-0949">S-adenosyl-L-methionine</keyword>
<dbReference type="GO" id="GO:0009307">
    <property type="term" value="P:DNA restriction-modification system"/>
    <property type="evidence" value="ECO:0007669"/>
    <property type="project" value="InterPro"/>
</dbReference>
<dbReference type="Proteomes" id="UP000326944">
    <property type="component" value="Chromosome"/>
</dbReference>
<protein>
    <recommendedName>
        <fullName evidence="1">site-specific DNA-methyltransferase (adenine-specific)</fullName>
        <ecNumber evidence="1">2.1.1.72</ecNumber>
    </recommendedName>
</protein>
<dbReference type="KEGG" id="sulg:FJR48_10945"/>
<keyword evidence="2 6" id="KW-0489">Methyltransferase</keyword>
<evidence type="ECO:0000256" key="4">
    <source>
        <dbReference type="ARBA" id="ARBA00022691"/>
    </source>
</evidence>
<comment type="catalytic activity">
    <reaction evidence="5">
        <text>a 2'-deoxyadenosine in DNA + S-adenosyl-L-methionine = an N(6)-methyl-2'-deoxyadenosine in DNA + S-adenosyl-L-homocysteine + H(+)</text>
        <dbReference type="Rhea" id="RHEA:15197"/>
        <dbReference type="Rhea" id="RHEA-COMP:12418"/>
        <dbReference type="Rhea" id="RHEA-COMP:12419"/>
        <dbReference type="ChEBI" id="CHEBI:15378"/>
        <dbReference type="ChEBI" id="CHEBI:57856"/>
        <dbReference type="ChEBI" id="CHEBI:59789"/>
        <dbReference type="ChEBI" id="CHEBI:90615"/>
        <dbReference type="ChEBI" id="CHEBI:90616"/>
        <dbReference type="EC" id="2.1.1.72"/>
    </reaction>
</comment>
<dbReference type="InterPro" id="IPR029063">
    <property type="entry name" value="SAM-dependent_MTases_sf"/>
</dbReference>
<keyword evidence="7" id="KW-1185">Reference proteome</keyword>
<evidence type="ECO:0000256" key="3">
    <source>
        <dbReference type="ARBA" id="ARBA00022679"/>
    </source>
</evidence>
<dbReference type="REBASE" id="376471">
    <property type="entry name" value="M2.SspGYSZ1ORF10925P"/>
</dbReference>
<dbReference type="Gene3D" id="3.40.50.150">
    <property type="entry name" value="Vaccinia Virus protein VP39"/>
    <property type="match status" value="1"/>
</dbReference>